<dbReference type="GO" id="GO:0009253">
    <property type="term" value="P:peptidoglycan catabolic process"/>
    <property type="evidence" value="ECO:0007669"/>
    <property type="project" value="InterPro"/>
</dbReference>
<dbReference type="EMBL" id="LDQA01000001">
    <property type="protein sequence ID" value="KTR08456.1"/>
    <property type="molecule type" value="Genomic_DNA"/>
</dbReference>
<comment type="caution">
    <text evidence="6">The sequence shown here is derived from an EMBL/GenBank/DDBJ whole genome shotgun (WGS) entry which is preliminary data.</text>
</comment>
<organism evidence="6 7">
    <name type="scientific">Aureimonas ureilytica</name>
    <dbReference type="NCBI Taxonomy" id="401562"/>
    <lineage>
        <taxon>Bacteria</taxon>
        <taxon>Pseudomonadati</taxon>
        <taxon>Pseudomonadota</taxon>
        <taxon>Alphaproteobacteria</taxon>
        <taxon>Hyphomicrobiales</taxon>
        <taxon>Aurantimonadaceae</taxon>
        <taxon>Aureimonas</taxon>
    </lineage>
</organism>
<dbReference type="PATRIC" id="fig|401562.4.peg.90"/>
<dbReference type="Pfam" id="PF11741">
    <property type="entry name" value="AMIN"/>
    <property type="match status" value="1"/>
</dbReference>
<keyword evidence="7" id="KW-1185">Reference proteome</keyword>
<reference evidence="6 7" key="1">
    <citation type="journal article" date="2016" name="Front. Microbiol.">
        <title>Genomic Resource of Rice Seed Associated Bacteria.</title>
        <authorList>
            <person name="Midha S."/>
            <person name="Bansal K."/>
            <person name="Sharma S."/>
            <person name="Kumar N."/>
            <person name="Patil P.P."/>
            <person name="Chaudhry V."/>
            <person name="Patil P.B."/>
        </authorList>
    </citation>
    <scope>NUCLEOTIDE SEQUENCE [LARGE SCALE GENOMIC DNA]</scope>
    <source>
        <strain evidence="6 7">NS365</strain>
    </source>
</reference>
<feature type="chain" id="PRO_5007543548" description="N-acetylmuramoyl-L-alanine amidase" evidence="4">
    <location>
        <begin position="25"/>
        <end position="393"/>
    </location>
</feature>
<dbReference type="Proteomes" id="UP000078529">
    <property type="component" value="Unassembled WGS sequence"/>
</dbReference>
<dbReference type="InterPro" id="IPR002508">
    <property type="entry name" value="MurNAc-LAA_cat"/>
</dbReference>
<evidence type="ECO:0000313" key="6">
    <source>
        <dbReference type="EMBL" id="KTR08456.1"/>
    </source>
</evidence>
<dbReference type="CDD" id="cd02696">
    <property type="entry name" value="MurNAc-LAA"/>
    <property type="match status" value="1"/>
</dbReference>
<dbReference type="Pfam" id="PF01520">
    <property type="entry name" value="Amidase_3"/>
    <property type="match status" value="1"/>
</dbReference>
<evidence type="ECO:0000256" key="3">
    <source>
        <dbReference type="ARBA" id="ARBA00022801"/>
    </source>
</evidence>
<proteinExistence type="predicted"/>
<gene>
    <name evidence="6" type="ORF">NS365_00465</name>
</gene>
<comment type="catalytic activity">
    <reaction evidence="1">
        <text>Hydrolyzes the link between N-acetylmuramoyl residues and L-amino acid residues in certain cell-wall glycopeptides.</text>
        <dbReference type="EC" id="3.5.1.28"/>
    </reaction>
</comment>
<dbReference type="GO" id="GO:0030288">
    <property type="term" value="C:outer membrane-bounded periplasmic space"/>
    <property type="evidence" value="ECO:0007669"/>
    <property type="project" value="TreeGrafter"/>
</dbReference>
<evidence type="ECO:0000256" key="4">
    <source>
        <dbReference type="SAM" id="SignalP"/>
    </source>
</evidence>
<feature type="domain" description="MurNAc-LAA" evidence="5">
    <location>
        <begin position="223"/>
        <end position="378"/>
    </location>
</feature>
<dbReference type="InterPro" id="IPR050695">
    <property type="entry name" value="N-acetylmuramoyl_amidase_3"/>
</dbReference>
<dbReference type="Gene3D" id="3.40.630.40">
    <property type="entry name" value="Zn-dependent exopeptidases"/>
    <property type="match status" value="1"/>
</dbReference>
<accession>A0A147DBA5</accession>
<keyword evidence="3" id="KW-0378">Hydrolase</keyword>
<dbReference type="GO" id="GO:0008745">
    <property type="term" value="F:N-acetylmuramoyl-L-alanine amidase activity"/>
    <property type="evidence" value="ECO:0007669"/>
    <property type="project" value="UniProtKB-EC"/>
</dbReference>
<dbReference type="PANTHER" id="PTHR30404:SF0">
    <property type="entry name" value="N-ACETYLMURAMOYL-L-ALANINE AMIDASE AMIC"/>
    <property type="match status" value="1"/>
</dbReference>
<dbReference type="EC" id="3.5.1.28" evidence="2"/>
<dbReference type="Gene3D" id="2.60.40.3500">
    <property type="match status" value="1"/>
</dbReference>
<dbReference type="RefSeq" id="WP_058598308.1">
    <property type="nucleotide sequence ID" value="NZ_LDQA01000001.1"/>
</dbReference>
<evidence type="ECO:0000313" key="7">
    <source>
        <dbReference type="Proteomes" id="UP000078529"/>
    </source>
</evidence>
<keyword evidence="4" id="KW-0732">Signal</keyword>
<dbReference type="SUPFAM" id="SSF53187">
    <property type="entry name" value="Zn-dependent exopeptidases"/>
    <property type="match status" value="1"/>
</dbReference>
<sequence length="393" mass="42827">MSQTLRCLAVLFLLFVHGLLPARAADPSVITAIRLTSVDEGDDVEIELDGAAQPDLLTLKSPYRLALDFDATLSAAAAPVTKGAHWVRGVKQGLVAADRYRLLLELNSAVKPKLTSRQEDGRTLILLTLRKGREADFVVPAKAREASVAGHVEPRRASDPFVIVIDPGHGGIDRGATGEKGTEEKAVNLAFGLALRDALSAYPNIKVLMTREDDTFIPLNERAAIARRAKAGLFVSLHADSIRYKDLRGATVYTLSEKASDGLARELADSENSADRFAGAEWDQDAPEIHDILVDLVRQETEGFSEHFALGLVAQLKDGGVRLINNPKRSAGFRVLRAPDVPSVLVEMGYLSNEQEEKLLTSPDWQKKVASILARSIEAFSRHRSIVDQRSAN</sequence>
<name>A0A147DBA5_9HYPH</name>
<feature type="signal peptide" evidence="4">
    <location>
        <begin position="1"/>
        <end position="24"/>
    </location>
</feature>
<protein>
    <recommendedName>
        <fullName evidence="2">N-acetylmuramoyl-L-alanine amidase</fullName>
        <ecNumber evidence="2">3.5.1.28</ecNumber>
    </recommendedName>
</protein>
<dbReference type="InterPro" id="IPR021731">
    <property type="entry name" value="AMIN_dom"/>
</dbReference>
<evidence type="ECO:0000256" key="1">
    <source>
        <dbReference type="ARBA" id="ARBA00001561"/>
    </source>
</evidence>
<evidence type="ECO:0000256" key="2">
    <source>
        <dbReference type="ARBA" id="ARBA00011901"/>
    </source>
</evidence>
<dbReference type="AlphaFoldDB" id="A0A147DBA5"/>
<evidence type="ECO:0000259" key="5">
    <source>
        <dbReference type="SMART" id="SM00646"/>
    </source>
</evidence>
<dbReference type="PANTHER" id="PTHR30404">
    <property type="entry name" value="N-ACETYLMURAMOYL-L-ALANINE AMIDASE"/>
    <property type="match status" value="1"/>
</dbReference>
<dbReference type="SMART" id="SM00646">
    <property type="entry name" value="Ami_3"/>
    <property type="match status" value="1"/>
</dbReference>